<name>A0A1R4H2T1_9GAMM</name>
<keyword evidence="1" id="KW-1133">Transmembrane helix</keyword>
<reference evidence="3" key="1">
    <citation type="submission" date="2017-02" db="EMBL/GenBank/DDBJ databases">
        <authorList>
            <person name="Daims H."/>
        </authorList>
    </citation>
    <scope>NUCLEOTIDE SEQUENCE [LARGE SCALE GENOMIC DNA]</scope>
</reference>
<accession>A0A1R4H2T1</accession>
<evidence type="ECO:0000313" key="2">
    <source>
        <dbReference type="EMBL" id="SJM90565.1"/>
    </source>
</evidence>
<sequence length="40" mass="4928">MLYFYSYTQRSLAREYYNHRQCFNLTVIIIFRIISGLSVF</sequence>
<gene>
    <name evidence="2" type="ORF">CRENPOLYSF1_150033</name>
</gene>
<feature type="transmembrane region" description="Helical" evidence="1">
    <location>
        <begin position="21"/>
        <end position="39"/>
    </location>
</feature>
<dbReference type="EMBL" id="FUKI01000057">
    <property type="protein sequence ID" value="SJM90565.1"/>
    <property type="molecule type" value="Genomic_DNA"/>
</dbReference>
<evidence type="ECO:0000256" key="1">
    <source>
        <dbReference type="SAM" id="Phobius"/>
    </source>
</evidence>
<proteinExistence type="predicted"/>
<dbReference type="AlphaFoldDB" id="A0A1R4H2T1"/>
<protein>
    <submittedName>
        <fullName evidence="2">Uncharacterized protein</fullName>
    </submittedName>
</protein>
<keyword evidence="1" id="KW-0472">Membrane</keyword>
<dbReference type="Proteomes" id="UP000195667">
    <property type="component" value="Unassembled WGS sequence"/>
</dbReference>
<organism evidence="2 3">
    <name type="scientific">Crenothrix polyspora</name>
    <dbReference type="NCBI Taxonomy" id="360316"/>
    <lineage>
        <taxon>Bacteria</taxon>
        <taxon>Pseudomonadati</taxon>
        <taxon>Pseudomonadota</taxon>
        <taxon>Gammaproteobacteria</taxon>
        <taxon>Methylococcales</taxon>
        <taxon>Crenotrichaceae</taxon>
        <taxon>Crenothrix</taxon>
    </lineage>
</organism>
<keyword evidence="1" id="KW-0812">Transmembrane</keyword>
<evidence type="ECO:0000313" key="3">
    <source>
        <dbReference type="Proteomes" id="UP000195667"/>
    </source>
</evidence>
<keyword evidence="3" id="KW-1185">Reference proteome</keyword>